<feature type="active site" evidence="3">
    <location>
        <position position="265"/>
    </location>
</feature>
<dbReference type="Gene3D" id="3.40.605.10">
    <property type="entry name" value="Aldehyde Dehydrogenase, Chain A, domain 1"/>
    <property type="match status" value="1"/>
</dbReference>
<dbReference type="RefSeq" id="WP_054341789.1">
    <property type="nucleotide sequence ID" value="NZ_FTOE01000003.1"/>
</dbReference>
<evidence type="ECO:0000313" key="7">
    <source>
        <dbReference type="Proteomes" id="UP000185999"/>
    </source>
</evidence>
<dbReference type="FunFam" id="3.40.605.10:FF:000005">
    <property type="entry name" value="Succinate-semialdehyde dehydrogenase I"/>
    <property type="match status" value="1"/>
</dbReference>
<proteinExistence type="inferred from homology"/>
<dbReference type="CDD" id="cd07103">
    <property type="entry name" value="ALDH_F5_SSADH_GabD"/>
    <property type="match status" value="1"/>
</dbReference>
<dbReference type="GO" id="GO:0009450">
    <property type="term" value="P:gamma-aminobutyric acid catabolic process"/>
    <property type="evidence" value="ECO:0007669"/>
    <property type="project" value="InterPro"/>
</dbReference>
<protein>
    <submittedName>
        <fullName evidence="6">Succinate semialdehyde dehydrogenase</fullName>
    </submittedName>
</protein>
<dbReference type="PANTHER" id="PTHR43353">
    <property type="entry name" value="SUCCINATE-SEMIALDEHYDE DEHYDROGENASE, MITOCHONDRIAL"/>
    <property type="match status" value="1"/>
</dbReference>
<dbReference type="InterPro" id="IPR016162">
    <property type="entry name" value="Ald_DH_N"/>
</dbReference>
<dbReference type="PROSITE" id="PS00070">
    <property type="entry name" value="ALDEHYDE_DEHYDR_CYS"/>
    <property type="match status" value="1"/>
</dbReference>
<dbReference type="Proteomes" id="UP000185999">
    <property type="component" value="Unassembled WGS sequence"/>
</dbReference>
<dbReference type="NCBIfam" id="TIGR01780">
    <property type="entry name" value="SSADH"/>
    <property type="match status" value="1"/>
</dbReference>
<sequence>MQLTCSIIANKITNKKLLQTQAFIDGQWCEANSGQRFTVSNPANGAPLAEVSDLGTDEVLQAISAAERAWPNWRAHTGKERGAILRRWFELILAAKEDLAILMTAEQGKPLNEARGEVLYGASFVEWFAEEAKRLYGDIIPAHGRDKRLMVLKQPIGVAAAITPWNFPIAMITRKVAPALAAGCPVVIKPSELTPLSALALAKLAQEAGFPDGVFNVVTSTNAPEVGRILCADSRVRKLSFTGSTPVGKLLAQQCAANVKKVSLELGGNAPFIVFDDADLDAAVVGAMVSKFRNAGQTCVCTNRIFVQENVYEAFAEKFRVAVEALKTGNGADEGVEIGPLIDERALAKVESLVADALENGATLLTGGKRFSAVSNGYQPTVLSNVNNQMRIAQEEIFGPVATLIPFQSESEVIAMANDTPSGLAAYFYARDIGRVWRVSEALEYGMVGVNEGIISTEVAPFGGIKESGLGREGSKYGIDDYVELKYICLGLG</sequence>
<dbReference type="SUPFAM" id="SSF53720">
    <property type="entry name" value="ALDH-like"/>
    <property type="match status" value="1"/>
</dbReference>
<dbReference type="InterPro" id="IPR016160">
    <property type="entry name" value="Ald_DH_CS_CYS"/>
</dbReference>
<dbReference type="EMBL" id="FTOE01000003">
    <property type="protein sequence ID" value="SIS67385.1"/>
    <property type="molecule type" value="Genomic_DNA"/>
</dbReference>
<feature type="domain" description="Aldehyde dehydrogenase" evidence="5">
    <location>
        <begin position="28"/>
        <end position="488"/>
    </location>
</feature>
<dbReference type="STRING" id="619304.SAMN05421760_103125"/>
<evidence type="ECO:0000313" key="6">
    <source>
        <dbReference type="EMBL" id="SIS67385.1"/>
    </source>
</evidence>
<dbReference type="InterPro" id="IPR016163">
    <property type="entry name" value="Ald_DH_C"/>
</dbReference>
<dbReference type="Pfam" id="PF00171">
    <property type="entry name" value="Aldedh"/>
    <property type="match status" value="1"/>
</dbReference>
<evidence type="ECO:0000256" key="3">
    <source>
        <dbReference type="PROSITE-ProRule" id="PRU10007"/>
    </source>
</evidence>
<reference evidence="7" key="1">
    <citation type="submission" date="2017-01" db="EMBL/GenBank/DDBJ databases">
        <authorList>
            <person name="Varghese N."/>
            <person name="Submissions S."/>
        </authorList>
    </citation>
    <scope>NUCLEOTIDE SEQUENCE [LARGE SCALE GENOMIC DNA]</scope>
    <source>
        <strain evidence="7">DSM 22306</strain>
    </source>
</reference>
<keyword evidence="2 4" id="KW-0560">Oxidoreductase</keyword>
<dbReference type="InterPro" id="IPR010102">
    <property type="entry name" value="Succ_semiAld_DH"/>
</dbReference>
<dbReference type="GO" id="GO:0004777">
    <property type="term" value="F:succinate-semialdehyde dehydrogenase (NAD+) activity"/>
    <property type="evidence" value="ECO:0007669"/>
    <property type="project" value="TreeGrafter"/>
</dbReference>
<evidence type="ECO:0000256" key="4">
    <source>
        <dbReference type="RuleBase" id="RU003345"/>
    </source>
</evidence>
<dbReference type="InterPro" id="IPR015590">
    <property type="entry name" value="Aldehyde_DH_dom"/>
</dbReference>
<dbReference type="PROSITE" id="PS00687">
    <property type="entry name" value="ALDEHYDE_DEHYDR_GLU"/>
    <property type="match status" value="1"/>
</dbReference>
<evidence type="ECO:0000256" key="1">
    <source>
        <dbReference type="ARBA" id="ARBA00009986"/>
    </source>
</evidence>
<dbReference type="PANTHER" id="PTHR43353:SF5">
    <property type="entry name" value="SUCCINATE-SEMIALDEHYDE DEHYDROGENASE, MITOCHONDRIAL"/>
    <property type="match status" value="1"/>
</dbReference>
<dbReference type="InterPro" id="IPR029510">
    <property type="entry name" value="Ald_DH_CS_GLU"/>
</dbReference>
<dbReference type="GO" id="GO:0005829">
    <property type="term" value="C:cytosol"/>
    <property type="evidence" value="ECO:0007669"/>
    <property type="project" value="TreeGrafter"/>
</dbReference>
<dbReference type="Gene3D" id="3.40.309.10">
    <property type="entry name" value="Aldehyde Dehydrogenase, Chain A, domain 2"/>
    <property type="match status" value="1"/>
</dbReference>
<accession>A0A1N7L0N1</accession>
<comment type="similarity">
    <text evidence="1 4">Belongs to the aldehyde dehydrogenase family.</text>
</comment>
<dbReference type="InterPro" id="IPR050740">
    <property type="entry name" value="Aldehyde_DH_Superfamily"/>
</dbReference>
<dbReference type="InterPro" id="IPR016161">
    <property type="entry name" value="Ald_DH/histidinol_DH"/>
</dbReference>
<dbReference type="FunFam" id="3.40.309.10:FF:000004">
    <property type="entry name" value="Succinate-semialdehyde dehydrogenase I"/>
    <property type="match status" value="1"/>
</dbReference>
<dbReference type="AlphaFoldDB" id="A0A1N7L0N1"/>
<evidence type="ECO:0000259" key="5">
    <source>
        <dbReference type="Pfam" id="PF00171"/>
    </source>
</evidence>
<organism evidence="6 7">
    <name type="scientific">Neptunomonas antarctica</name>
    <dbReference type="NCBI Taxonomy" id="619304"/>
    <lineage>
        <taxon>Bacteria</taxon>
        <taxon>Pseudomonadati</taxon>
        <taxon>Pseudomonadota</taxon>
        <taxon>Gammaproteobacteria</taxon>
        <taxon>Oceanospirillales</taxon>
        <taxon>Oceanospirillaceae</taxon>
        <taxon>Neptunomonas</taxon>
    </lineage>
</organism>
<name>A0A1N7L0N1_9GAMM</name>
<dbReference type="OrthoDB" id="9812625at2"/>
<evidence type="ECO:0000256" key="2">
    <source>
        <dbReference type="ARBA" id="ARBA00023002"/>
    </source>
</evidence>
<keyword evidence="7" id="KW-1185">Reference proteome</keyword>
<gene>
    <name evidence="6" type="ORF">SAMN05421760_103125</name>
</gene>